<evidence type="ECO:0008006" key="4">
    <source>
        <dbReference type="Google" id="ProtNLM"/>
    </source>
</evidence>
<evidence type="ECO:0000313" key="2">
    <source>
        <dbReference type="EMBL" id="MFN0254161.1"/>
    </source>
</evidence>
<sequence length="140" mass="16089">MKVLVMLLMSSILALTAYGQSNKKSSPKTAQKMELTKITNEKVRKAIEALQANDKKTWYSYFTNDAVFTDDGRTLSFKSFFDNAFDKKEKFLDIDKIENDGKDIYGQFQAGQWGTFRVFFKFHQNAEGKFNRLDIGQAAK</sequence>
<dbReference type="RefSeq" id="WP_138721339.1">
    <property type="nucleotide sequence ID" value="NZ_SSHJ02000001.1"/>
</dbReference>
<protein>
    <recommendedName>
        <fullName evidence="4">DUF4440 domain-containing protein</fullName>
    </recommendedName>
</protein>
<evidence type="ECO:0000256" key="1">
    <source>
        <dbReference type="SAM" id="SignalP"/>
    </source>
</evidence>
<accession>A0ABW9J0W8</accession>
<keyword evidence="3" id="KW-1185">Reference proteome</keyword>
<reference evidence="2 3" key="1">
    <citation type="submission" date="2024-12" db="EMBL/GenBank/DDBJ databases">
        <authorList>
            <person name="Hu S."/>
        </authorList>
    </citation>
    <scope>NUCLEOTIDE SEQUENCE [LARGE SCALE GENOMIC DNA]</scope>
    <source>
        <strain evidence="2 3">THG-T11</strain>
    </source>
</reference>
<organism evidence="2 3">
    <name type="scientific">Pedobacter ureilyticus</name>
    <dbReference type="NCBI Taxonomy" id="1393051"/>
    <lineage>
        <taxon>Bacteria</taxon>
        <taxon>Pseudomonadati</taxon>
        <taxon>Bacteroidota</taxon>
        <taxon>Sphingobacteriia</taxon>
        <taxon>Sphingobacteriales</taxon>
        <taxon>Sphingobacteriaceae</taxon>
        <taxon>Pedobacter</taxon>
    </lineage>
</organism>
<dbReference type="SUPFAM" id="SSF54427">
    <property type="entry name" value="NTF2-like"/>
    <property type="match status" value="1"/>
</dbReference>
<evidence type="ECO:0000313" key="3">
    <source>
        <dbReference type="Proteomes" id="UP001517247"/>
    </source>
</evidence>
<dbReference type="InterPro" id="IPR032710">
    <property type="entry name" value="NTF2-like_dom_sf"/>
</dbReference>
<gene>
    <name evidence="2" type="ORF">E6A44_001150</name>
</gene>
<name>A0ABW9J0W8_9SPHI</name>
<dbReference type="Proteomes" id="UP001517247">
    <property type="component" value="Unassembled WGS sequence"/>
</dbReference>
<proteinExistence type="predicted"/>
<feature type="chain" id="PRO_5046677972" description="DUF4440 domain-containing protein" evidence="1">
    <location>
        <begin position="20"/>
        <end position="140"/>
    </location>
</feature>
<feature type="signal peptide" evidence="1">
    <location>
        <begin position="1"/>
        <end position="19"/>
    </location>
</feature>
<keyword evidence="1" id="KW-0732">Signal</keyword>
<dbReference type="EMBL" id="SSHJ02000001">
    <property type="protein sequence ID" value="MFN0254161.1"/>
    <property type="molecule type" value="Genomic_DNA"/>
</dbReference>
<comment type="caution">
    <text evidence="2">The sequence shown here is derived from an EMBL/GenBank/DDBJ whole genome shotgun (WGS) entry which is preliminary data.</text>
</comment>